<dbReference type="PRINTS" id="PR00742">
    <property type="entry name" value="GLHYDRLASE35"/>
</dbReference>
<accession>A0A220UD38</accession>
<sequence length="1180" mass="125459">MPQSHQSASTLSRQSFLRLGACTAGAAVAAPAALAAVPGDALGPTAPQGREATDGLLHGTSSFPGNDGRAHTVTWDEHSFVVDDQRLLIYSGEIHPWRVPAPAQWRDLLQIVKAAGFTAVSFYFFWGLHQSAPGGDFDFSGIRDLDLLLTMAAEEGLYVIARPGPYVNAEISMGGLPAYLTNRAAPLRSTDPENFADSCAWLSAVNEIIARHQVTDGGGSVLMYQVENELFAENPESSAFLRGLADHVRSTGITVPMFHNDYNLGGRFIDVEKHHTDFYAYDHYPLGFNAGGSRARIGESEQTYREISPDTPQFITESQGGAFTPWGASFDSHQAYEFTDPAFTRQWGVRNLAGGVTAFNYYMVFGGTNWGYTGSPSSGFTSYDYGAAITEDRELTEKLAVQKELGYLQQALPQIASMAPVAPQALREVDGGQIQAYQRASTGDEGSATDDGRPRLLAFRLADSNDETDTRFATALVLGDPEEAGGQAPTADDRDPAITYAGDWSQVEDSTASGSTLTRTETAGATASWTFTGTAVDVITATGTDHGRARVLVDGQEHGTFTSHVDTEQNKPSQVVSYQVQGLSAGEHTIVVEALGEPAEGAEGTVIALDGFDVPTGGEDGSVEIPEGVVGWARVPQDESTFLQLHGRDALTVVADTVIGGHGLLYSTSALFGPALPRRKGHLQYLIGHDGDPGEIVLRYAAEPEVTAPESVSTTWDEGTGQLRINLVHSDEPVQVEIAGRPLTSAGNDGTSRLVLRAISRTAATTTWFLGGRPVNQSTVTPGGTDAHVVVEGAELARTVAFSRADAELVLGSTDRAEVRLDVPDGVRRVIVNGKSRPVSDGIATHRLAAPAEPAVPDLAFRVAEGAPEAAADFDDSAWTVADSTEGSNSFQGPGRGGIVLDSNHYGFFEGSIWYRAVFTAGKSRELVLRGNGGTGQPAQGQEPAFLQAWADGSYLGAAPAVGKDQTFTLPEAVAVPGAETVLSVLVHNLGQNLDWSDNGLSKQNRGLFDAVLPATGEITWRVQGAAEIDARRTLFNTGGLHGERHGWHLPDHDDSAWEEASSLVADAPGVRWYRTSFELSTPDGVDVAWRLALRSPRFEDGRRDACQAVLYVNGWNTGIYIGDIGPQSEFTIPSGFLDHNGPNTLAVWVAAKEAGAGPEGIELVPVFARTGSIGAAPLV</sequence>
<comment type="catalytic activity">
    <reaction evidence="1">
        <text>Hydrolysis of terminal non-reducing beta-D-galactose residues in beta-D-galactosides.</text>
        <dbReference type="EC" id="3.2.1.23"/>
    </reaction>
</comment>
<evidence type="ECO:0000256" key="7">
    <source>
        <dbReference type="ARBA" id="ARBA00023295"/>
    </source>
</evidence>
<feature type="domain" description="Beta-galactosidase" evidence="11">
    <location>
        <begin position="593"/>
        <end position="766"/>
    </location>
</feature>
<dbReference type="SUPFAM" id="SSF49785">
    <property type="entry name" value="Galactose-binding domain-like"/>
    <property type="match status" value="2"/>
</dbReference>
<evidence type="ECO:0000313" key="13">
    <source>
        <dbReference type="Proteomes" id="UP000198398"/>
    </source>
</evidence>
<evidence type="ECO:0000256" key="2">
    <source>
        <dbReference type="ARBA" id="ARBA00009809"/>
    </source>
</evidence>
<dbReference type="EC" id="3.2.1.23" evidence="3"/>
<dbReference type="SMART" id="SM01029">
    <property type="entry name" value="BetaGal_dom2"/>
    <property type="match status" value="1"/>
</dbReference>
<dbReference type="SUPFAM" id="SSF51011">
    <property type="entry name" value="Glycosyl hydrolase domain"/>
    <property type="match status" value="1"/>
</dbReference>
<name>A0A220UD38_9MICO</name>
<keyword evidence="7" id="KW-0326">Glycosidase</keyword>
<dbReference type="PROSITE" id="PS51318">
    <property type="entry name" value="TAT"/>
    <property type="match status" value="1"/>
</dbReference>
<dbReference type="InterPro" id="IPR001944">
    <property type="entry name" value="Glycoside_Hdrlase_35"/>
</dbReference>
<comment type="similarity">
    <text evidence="2 8">Belongs to the glycosyl hydrolase 35 family.</text>
</comment>
<dbReference type="GO" id="GO:0005975">
    <property type="term" value="P:carbohydrate metabolic process"/>
    <property type="evidence" value="ECO:0007669"/>
    <property type="project" value="InterPro"/>
</dbReference>
<feature type="chain" id="PRO_5012826887" description="beta-galactosidase" evidence="10">
    <location>
        <begin position="36"/>
        <end position="1180"/>
    </location>
</feature>
<dbReference type="InterPro" id="IPR031330">
    <property type="entry name" value="Gly_Hdrlase_35_cat"/>
</dbReference>
<evidence type="ECO:0000256" key="6">
    <source>
        <dbReference type="ARBA" id="ARBA00023180"/>
    </source>
</evidence>
<feature type="region of interest" description="Disordered" evidence="9">
    <location>
        <begin position="44"/>
        <end position="63"/>
    </location>
</feature>
<dbReference type="RefSeq" id="WP_089065151.1">
    <property type="nucleotide sequence ID" value="NZ_CP022316.1"/>
</dbReference>
<evidence type="ECO:0000256" key="1">
    <source>
        <dbReference type="ARBA" id="ARBA00001412"/>
    </source>
</evidence>
<evidence type="ECO:0000256" key="5">
    <source>
        <dbReference type="ARBA" id="ARBA00022801"/>
    </source>
</evidence>
<evidence type="ECO:0000313" key="12">
    <source>
        <dbReference type="EMBL" id="ASK65910.1"/>
    </source>
</evidence>
<evidence type="ECO:0000256" key="4">
    <source>
        <dbReference type="ARBA" id="ARBA00022729"/>
    </source>
</evidence>
<dbReference type="GO" id="GO:0004565">
    <property type="term" value="F:beta-galactosidase activity"/>
    <property type="evidence" value="ECO:0007669"/>
    <property type="project" value="UniProtKB-EC"/>
</dbReference>
<dbReference type="KEGG" id="brv:CFK39_08795"/>
<dbReference type="InterPro" id="IPR008979">
    <property type="entry name" value="Galactose-bd-like_sf"/>
</dbReference>
<dbReference type="InterPro" id="IPR006311">
    <property type="entry name" value="TAT_signal"/>
</dbReference>
<dbReference type="InterPro" id="IPR025300">
    <property type="entry name" value="BetaGal_jelly_roll_dom"/>
</dbReference>
<evidence type="ECO:0000256" key="10">
    <source>
        <dbReference type="SAM" id="SignalP"/>
    </source>
</evidence>
<dbReference type="Gene3D" id="3.20.20.80">
    <property type="entry name" value="Glycosidases"/>
    <property type="match status" value="1"/>
</dbReference>
<dbReference type="Proteomes" id="UP000198398">
    <property type="component" value="Chromosome"/>
</dbReference>
<keyword evidence="4 10" id="KW-0732">Signal</keyword>
<evidence type="ECO:0000259" key="11">
    <source>
        <dbReference type="SMART" id="SM01029"/>
    </source>
</evidence>
<dbReference type="InterPro" id="IPR017853">
    <property type="entry name" value="GH"/>
</dbReference>
<feature type="signal peptide" evidence="10">
    <location>
        <begin position="1"/>
        <end position="35"/>
    </location>
</feature>
<dbReference type="SUPFAM" id="SSF51445">
    <property type="entry name" value="(Trans)glycosidases"/>
    <property type="match status" value="1"/>
</dbReference>
<dbReference type="EMBL" id="CP022316">
    <property type="protein sequence ID" value="ASK65910.1"/>
    <property type="molecule type" value="Genomic_DNA"/>
</dbReference>
<dbReference type="PANTHER" id="PTHR23421">
    <property type="entry name" value="BETA-GALACTOSIDASE RELATED"/>
    <property type="match status" value="1"/>
</dbReference>
<reference evidence="13" key="1">
    <citation type="submission" date="2017-07" db="EMBL/GenBank/DDBJ databases">
        <title>Brachybacterium sp. VR2415.</title>
        <authorList>
            <person name="Tak E.J."/>
            <person name="Bae J.-W."/>
        </authorList>
    </citation>
    <scope>NUCLEOTIDE SEQUENCE [LARGE SCALE GENOMIC DNA]</scope>
    <source>
        <strain evidence="13">VR2415</strain>
    </source>
</reference>
<protein>
    <recommendedName>
        <fullName evidence="3">beta-galactosidase</fullName>
        <ecNumber evidence="3">3.2.1.23</ecNumber>
    </recommendedName>
</protein>
<dbReference type="InterPro" id="IPR037110">
    <property type="entry name" value="Betagal_dom2_sf"/>
</dbReference>
<dbReference type="Pfam" id="PF10435">
    <property type="entry name" value="BetaGal_dom2"/>
    <property type="match status" value="1"/>
</dbReference>
<dbReference type="Pfam" id="PF01301">
    <property type="entry name" value="Glyco_hydro_35"/>
    <property type="match status" value="1"/>
</dbReference>
<proteinExistence type="inferred from homology"/>
<keyword evidence="6" id="KW-0325">Glycoprotein</keyword>
<gene>
    <name evidence="12" type="ORF">CFK39_08795</name>
</gene>
<evidence type="ECO:0000256" key="9">
    <source>
        <dbReference type="SAM" id="MobiDB-lite"/>
    </source>
</evidence>
<keyword evidence="13" id="KW-1185">Reference proteome</keyword>
<dbReference type="InterPro" id="IPR018954">
    <property type="entry name" value="Betagal_dom2"/>
</dbReference>
<dbReference type="OrthoDB" id="9813184at2"/>
<dbReference type="AlphaFoldDB" id="A0A220UD38"/>
<dbReference type="Pfam" id="PF13364">
    <property type="entry name" value="BetaGal_ABD2"/>
    <property type="match status" value="2"/>
</dbReference>
<keyword evidence="5" id="KW-0378">Hydrolase</keyword>
<dbReference type="Gene3D" id="2.60.120.260">
    <property type="entry name" value="Galactose-binding domain-like"/>
    <property type="match status" value="3"/>
</dbReference>
<evidence type="ECO:0000256" key="3">
    <source>
        <dbReference type="ARBA" id="ARBA00012756"/>
    </source>
</evidence>
<organism evidence="12 13">
    <name type="scientific">Brachybacterium avium</name>
    <dbReference type="NCBI Taxonomy" id="2017485"/>
    <lineage>
        <taxon>Bacteria</taxon>
        <taxon>Bacillati</taxon>
        <taxon>Actinomycetota</taxon>
        <taxon>Actinomycetes</taxon>
        <taxon>Micrococcales</taxon>
        <taxon>Dermabacteraceae</taxon>
        <taxon>Brachybacterium</taxon>
    </lineage>
</organism>
<evidence type="ECO:0000256" key="8">
    <source>
        <dbReference type="RuleBase" id="RU003679"/>
    </source>
</evidence>
<dbReference type="Gene3D" id="2.102.20.10">
    <property type="entry name" value="Beta-galactosidase, domain 2"/>
    <property type="match status" value="1"/>
</dbReference>